<evidence type="ECO:0000256" key="3">
    <source>
        <dbReference type="SAM" id="Coils"/>
    </source>
</evidence>
<keyword evidence="5" id="KW-1185">Reference proteome</keyword>
<evidence type="ECO:0000256" key="1">
    <source>
        <dbReference type="ARBA" id="ARBA00004196"/>
    </source>
</evidence>
<evidence type="ECO:0000313" key="4">
    <source>
        <dbReference type="EMBL" id="SHN63825.1"/>
    </source>
</evidence>
<evidence type="ECO:0000313" key="5">
    <source>
        <dbReference type="Proteomes" id="UP000184096"/>
    </source>
</evidence>
<feature type="coiled-coil region" evidence="3">
    <location>
        <begin position="93"/>
        <end position="133"/>
    </location>
</feature>
<dbReference type="Proteomes" id="UP000184096">
    <property type="component" value="Chromosome I"/>
</dbReference>
<dbReference type="PANTHER" id="PTHR32347:SF27">
    <property type="entry name" value="RND EFFLUX PUMP MEMBRANE FUSION PROTEIN BARREL-SANDWICH DOMAIN-CONTAINING PROTEIN"/>
    <property type="match status" value="1"/>
</dbReference>
<dbReference type="RefSeq" id="WP_083587402.1">
    <property type="nucleotide sequence ID" value="NZ_LT670849.1"/>
</dbReference>
<dbReference type="InterPro" id="IPR050465">
    <property type="entry name" value="UPF0194_transport"/>
</dbReference>
<organism evidence="4 5">
    <name type="scientific">Bradyrhizobium erythrophlei</name>
    <dbReference type="NCBI Taxonomy" id="1437360"/>
    <lineage>
        <taxon>Bacteria</taxon>
        <taxon>Pseudomonadati</taxon>
        <taxon>Pseudomonadota</taxon>
        <taxon>Alphaproteobacteria</taxon>
        <taxon>Hyphomicrobiales</taxon>
        <taxon>Nitrobacteraceae</taxon>
        <taxon>Bradyrhizobium</taxon>
    </lineage>
</organism>
<dbReference type="EMBL" id="LT670849">
    <property type="protein sequence ID" value="SHN63825.1"/>
    <property type="molecule type" value="Genomic_DNA"/>
</dbReference>
<name>A0A1M7SZA3_9BRAD</name>
<dbReference type="OrthoDB" id="7422354at2"/>
<gene>
    <name evidence="4" type="ORF">SAMN05444170_0484</name>
</gene>
<keyword evidence="2 3" id="KW-0175">Coiled coil</keyword>
<reference evidence="5" key="1">
    <citation type="submission" date="2016-11" db="EMBL/GenBank/DDBJ databases">
        <authorList>
            <person name="Varghese N."/>
            <person name="Submissions S."/>
        </authorList>
    </citation>
    <scope>NUCLEOTIDE SEQUENCE [LARGE SCALE GENOMIC DNA]</scope>
    <source>
        <strain evidence="5">GAS401</strain>
    </source>
</reference>
<accession>A0A1M7SZA3</accession>
<dbReference type="PANTHER" id="PTHR32347">
    <property type="entry name" value="EFFLUX SYSTEM COMPONENT YKNX-RELATED"/>
    <property type="match status" value="1"/>
</dbReference>
<sequence>MRGKYIAVALALVVAVVVGRIEFFGSAKPSAQAGRQGFGSQSNSDVAALGRVEPRSEIINLGAGTPADRLDSLLVARGDMVKRGQPLGYLAGYAEQMAEHEFISAQLDEAKRKLAAQIELDQLRISAAELKLRQVSEIMPSRISAQESIVESLDVAFGNDKEILSAQLALAEKGATTQRLRDNQQTLVGRDQADLNGARAKLSELRHQFELDRADAEIQLAQARAGLERDKAEIPVVSLERQLGLTEARARKLTLFAPVDGRILNIMVRPGEQVGNNAVLTMGDTSVMRVVAEVYETDIGRVEIGQSARVTSRALAQPVNGKVVRIGNMVFKNDVLNVDPAARADARVVEVWIELDDAKTTERLTNLTVDVLISGTVEAEAQPAARP</sequence>
<dbReference type="InterPro" id="IPR014315">
    <property type="entry name" value="ABC_heterocyst_DevB"/>
</dbReference>
<evidence type="ECO:0000256" key="2">
    <source>
        <dbReference type="ARBA" id="ARBA00023054"/>
    </source>
</evidence>
<dbReference type="AlphaFoldDB" id="A0A1M7SZA3"/>
<dbReference type="NCBIfam" id="TIGR02971">
    <property type="entry name" value="heterocyst_DevB"/>
    <property type="match status" value="1"/>
</dbReference>
<dbReference type="Gene3D" id="2.40.30.170">
    <property type="match status" value="1"/>
</dbReference>
<dbReference type="GO" id="GO:0030313">
    <property type="term" value="C:cell envelope"/>
    <property type="evidence" value="ECO:0007669"/>
    <property type="project" value="UniProtKB-SubCell"/>
</dbReference>
<proteinExistence type="predicted"/>
<comment type="subcellular location">
    <subcellularLocation>
        <location evidence="1">Cell envelope</location>
    </subcellularLocation>
</comment>
<protein>
    <submittedName>
        <fullName evidence="4">HlyD family secretion protein</fullName>
    </submittedName>
</protein>